<dbReference type="SUPFAM" id="SSF103473">
    <property type="entry name" value="MFS general substrate transporter"/>
    <property type="match status" value="1"/>
</dbReference>
<comment type="similarity">
    <text evidence="7">Belongs to the major facilitator superfamily. Sugar transporter (TC 2.A.1.1) family. Trehalose transporter subfamily.</text>
</comment>
<evidence type="ECO:0000256" key="8">
    <source>
        <dbReference type="RuleBase" id="RU003346"/>
    </source>
</evidence>
<feature type="transmembrane region" description="Helical" evidence="9">
    <location>
        <begin position="370"/>
        <end position="388"/>
    </location>
</feature>
<evidence type="ECO:0000259" key="10">
    <source>
        <dbReference type="PROSITE" id="PS50850"/>
    </source>
</evidence>
<dbReference type="PANTHER" id="PTHR48021">
    <property type="match status" value="1"/>
</dbReference>
<feature type="transmembrane region" description="Helical" evidence="9">
    <location>
        <begin position="83"/>
        <end position="101"/>
    </location>
</feature>
<evidence type="ECO:0000256" key="9">
    <source>
        <dbReference type="SAM" id="Phobius"/>
    </source>
</evidence>
<dbReference type="PROSITE" id="PS50850">
    <property type="entry name" value="MFS"/>
    <property type="match status" value="1"/>
</dbReference>
<dbReference type="Gene3D" id="1.20.1250.20">
    <property type="entry name" value="MFS general substrate transporter like domains"/>
    <property type="match status" value="1"/>
</dbReference>
<feature type="transmembrane region" description="Helical" evidence="9">
    <location>
        <begin position="25"/>
        <end position="44"/>
    </location>
</feature>
<evidence type="ECO:0000313" key="11">
    <source>
        <dbReference type="EMBL" id="ODM98287.1"/>
    </source>
</evidence>
<keyword evidence="2" id="KW-1003">Cell membrane</keyword>
<dbReference type="InterPro" id="IPR005828">
    <property type="entry name" value="MFS_sugar_transport-like"/>
</dbReference>
<proteinExistence type="inferred from homology"/>
<evidence type="ECO:0000313" key="12">
    <source>
        <dbReference type="Proteomes" id="UP000094527"/>
    </source>
</evidence>
<keyword evidence="6" id="KW-0325">Glycoprotein</keyword>
<dbReference type="InterPro" id="IPR050549">
    <property type="entry name" value="MFS_Trehalose_Transporter"/>
</dbReference>
<evidence type="ECO:0000256" key="4">
    <source>
        <dbReference type="ARBA" id="ARBA00022989"/>
    </source>
</evidence>
<dbReference type="InterPro" id="IPR020846">
    <property type="entry name" value="MFS_dom"/>
</dbReference>
<dbReference type="OMA" id="AQSANWF"/>
<keyword evidence="4 9" id="KW-1133">Transmembrane helix</keyword>
<dbReference type="NCBIfam" id="TIGR00879">
    <property type="entry name" value="SP"/>
    <property type="match status" value="1"/>
</dbReference>
<feature type="domain" description="Major facilitator superfamily (MFS) profile" evidence="10">
    <location>
        <begin position="1"/>
        <end position="392"/>
    </location>
</feature>
<dbReference type="GO" id="GO:0005886">
    <property type="term" value="C:plasma membrane"/>
    <property type="evidence" value="ECO:0007669"/>
    <property type="project" value="UniProtKB-SubCell"/>
</dbReference>
<dbReference type="FunFam" id="1.20.1250.20:FF:000055">
    <property type="entry name" value="Facilitated trehalose transporter Tret1-2 homolog"/>
    <property type="match status" value="1"/>
</dbReference>
<evidence type="ECO:0000256" key="1">
    <source>
        <dbReference type="ARBA" id="ARBA00004651"/>
    </source>
</evidence>
<dbReference type="InterPro" id="IPR036259">
    <property type="entry name" value="MFS_trans_sf"/>
</dbReference>
<evidence type="ECO:0000256" key="5">
    <source>
        <dbReference type="ARBA" id="ARBA00023136"/>
    </source>
</evidence>
<dbReference type="STRING" id="48709.A0A1D2MZ10"/>
<feature type="transmembrane region" description="Helical" evidence="9">
    <location>
        <begin position="257"/>
        <end position="279"/>
    </location>
</feature>
<sequence>MTHLAALIAGPITGFAIDKVGRRKTAIAIGYPFFLSWLLVAFAPNVPVLIFARFILGLCVGACSLTVPVFIAEITDETVRGALTNLFPLGITFGIMNTMIFGSFLTWFHMTIVNASVTLVYLVLVHKVPESPVFLISKGQYEKARLSLKWLRGAMLSDQIEPEIQQLRRAIDEKREVRLSAKEFFSPPVLKPILICISLMFFQQMSGINAVIFYAVEIFETSGSNINPNLSSVIVGLVLMISVIISILLIDRAGRKILLIVSDIGMCIALFGLGLYFYLKDEGSDADLVESLNWLPLASLMLFVTSFNFGFGTVKLVLWLVHRLYNGELLPSHVKGFGSGLAVAHNWFIAFLVTKSFEDFIFYMGKYGCYWMFSIVCAVGTVFCILFVPETKGKSLEEIQNIFKG</sequence>
<evidence type="ECO:0000256" key="7">
    <source>
        <dbReference type="ARBA" id="ARBA00024348"/>
    </source>
</evidence>
<dbReference type="AlphaFoldDB" id="A0A1D2MZ10"/>
<accession>A0A1D2MZ10</accession>
<dbReference type="PRINTS" id="PR00171">
    <property type="entry name" value="SUGRTRNSPORT"/>
</dbReference>
<feature type="transmembrane region" description="Helical" evidence="9">
    <location>
        <begin position="299"/>
        <end position="321"/>
    </location>
</feature>
<keyword evidence="8" id="KW-0813">Transport</keyword>
<dbReference type="Proteomes" id="UP000094527">
    <property type="component" value="Unassembled WGS sequence"/>
</dbReference>
<evidence type="ECO:0000256" key="6">
    <source>
        <dbReference type="ARBA" id="ARBA00023180"/>
    </source>
</evidence>
<dbReference type="PANTHER" id="PTHR48021:SF1">
    <property type="entry name" value="GH07001P-RELATED"/>
    <property type="match status" value="1"/>
</dbReference>
<dbReference type="PROSITE" id="PS00217">
    <property type="entry name" value="SUGAR_TRANSPORT_2"/>
    <property type="match status" value="1"/>
</dbReference>
<reference evidence="11 12" key="1">
    <citation type="journal article" date="2016" name="Genome Biol. Evol.">
        <title>Gene Family Evolution Reflects Adaptation to Soil Environmental Stressors in the Genome of the Collembolan Orchesella cincta.</title>
        <authorList>
            <person name="Faddeeva-Vakhrusheva A."/>
            <person name="Derks M.F."/>
            <person name="Anvar S.Y."/>
            <person name="Agamennone V."/>
            <person name="Suring W."/>
            <person name="Smit S."/>
            <person name="van Straalen N.M."/>
            <person name="Roelofs D."/>
        </authorList>
    </citation>
    <scope>NUCLEOTIDE SEQUENCE [LARGE SCALE GENOMIC DNA]</scope>
    <source>
        <tissue evidence="11">Mixed pool</tissue>
    </source>
</reference>
<evidence type="ECO:0000256" key="3">
    <source>
        <dbReference type="ARBA" id="ARBA00022692"/>
    </source>
</evidence>
<dbReference type="EMBL" id="LJIJ01000366">
    <property type="protein sequence ID" value="ODM98287.1"/>
    <property type="molecule type" value="Genomic_DNA"/>
</dbReference>
<dbReference type="PROSITE" id="PS00216">
    <property type="entry name" value="SUGAR_TRANSPORT_1"/>
    <property type="match status" value="2"/>
</dbReference>
<dbReference type="GO" id="GO:0022857">
    <property type="term" value="F:transmembrane transporter activity"/>
    <property type="evidence" value="ECO:0007669"/>
    <property type="project" value="InterPro"/>
</dbReference>
<feature type="transmembrane region" description="Helical" evidence="9">
    <location>
        <begin position="228"/>
        <end position="250"/>
    </location>
</feature>
<keyword evidence="5 9" id="KW-0472">Membrane</keyword>
<dbReference type="Pfam" id="PF00083">
    <property type="entry name" value="Sugar_tr"/>
    <property type="match status" value="1"/>
</dbReference>
<protein>
    <submittedName>
        <fullName evidence="11">Facilitated trehalose transporter Tret1-2</fullName>
    </submittedName>
</protein>
<dbReference type="OrthoDB" id="4142200at2759"/>
<feature type="transmembrane region" description="Helical" evidence="9">
    <location>
        <begin position="50"/>
        <end position="71"/>
    </location>
</feature>
<organism evidence="11 12">
    <name type="scientific">Orchesella cincta</name>
    <name type="common">Springtail</name>
    <name type="synonym">Podura cincta</name>
    <dbReference type="NCBI Taxonomy" id="48709"/>
    <lineage>
        <taxon>Eukaryota</taxon>
        <taxon>Metazoa</taxon>
        <taxon>Ecdysozoa</taxon>
        <taxon>Arthropoda</taxon>
        <taxon>Hexapoda</taxon>
        <taxon>Collembola</taxon>
        <taxon>Entomobryomorpha</taxon>
        <taxon>Entomobryoidea</taxon>
        <taxon>Orchesellidae</taxon>
        <taxon>Orchesellinae</taxon>
        <taxon>Orchesella</taxon>
    </lineage>
</organism>
<gene>
    <name evidence="11" type="ORF">Ocin01_08390</name>
</gene>
<feature type="transmembrane region" description="Helical" evidence="9">
    <location>
        <begin position="333"/>
        <end position="350"/>
    </location>
</feature>
<evidence type="ECO:0000256" key="2">
    <source>
        <dbReference type="ARBA" id="ARBA00022475"/>
    </source>
</evidence>
<comment type="subcellular location">
    <subcellularLocation>
        <location evidence="1">Cell membrane</location>
        <topology evidence="1">Multi-pass membrane protein</topology>
    </subcellularLocation>
</comment>
<keyword evidence="3 9" id="KW-0812">Transmembrane</keyword>
<name>A0A1D2MZ10_ORCCI</name>
<comment type="caution">
    <text evidence="11">The sequence shown here is derived from an EMBL/GenBank/DDBJ whole genome shotgun (WGS) entry which is preliminary data.</text>
</comment>
<dbReference type="InterPro" id="IPR003663">
    <property type="entry name" value="Sugar/inositol_transpt"/>
</dbReference>
<keyword evidence="12" id="KW-1185">Reference proteome</keyword>
<dbReference type="InterPro" id="IPR005829">
    <property type="entry name" value="Sugar_transporter_CS"/>
</dbReference>
<feature type="transmembrane region" description="Helical" evidence="9">
    <location>
        <begin position="192"/>
        <end position="216"/>
    </location>
</feature>